<dbReference type="AlphaFoldDB" id="C6MAY4"/>
<protein>
    <recommendedName>
        <fullName evidence="5">Nucleolar protein</fullName>
    </recommendedName>
</protein>
<feature type="signal peptide" evidence="2">
    <location>
        <begin position="1"/>
        <end position="26"/>
    </location>
</feature>
<feature type="compositionally biased region" description="Polar residues" evidence="1">
    <location>
        <begin position="33"/>
        <end position="47"/>
    </location>
</feature>
<keyword evidence="4" id="KW-1185">Reference proteome</keyword>
<organism evidence="3 4">
    <name type="scientific">Neisseria sicca ATCC 29256</name>
    <dbReference type="NCBI Taxonomy" id="547045"/>
    <lineage>
        <taxon>Bacteria</taxon>
        <taxon>Pseudomonadati</taxon>
        <taxon>Pseudomonadota</taxon>
        <taxon>Betaproteobacteria</taxon>
        <taxon>Neisseriales</taxon>
        <taxon>Neisseriaceae</taxon>
        <taxon>Neisseria</taxon>
    </lineage>
</organism>
<feature type="compositionally biased region" description="Basic residues" evidence="1">
    <location>
        <begin position="80"/>
        <end position="120"/>
    </location>
</feature>
<evidence type="ECO:0000313" key="4">
    <source>
        <dbReference type="Proteomes" id="UP000005365"/>
    </source>
</evidence>
<gene>
    <name evidence="3" type="ORF">NEISICOT_03716</name>
</gene>
<dbReference type="PROSITE" id="PS51257">
    <property type="entry name" value="PROKAR_LIPOPROTEIN"/>
    <property type="match status" value="1"/>
</dbReference>
<accession>C6MAY4</accession>
<feature type="region of interest" description="Disordered" evidence="1">
    <location>
        <begin position="33"/>
        <end position="120"/>
    </location>
</feature>
<feature type="chain" id="PRO_5002967231" description="Nucleolar protein" evidence="2">
    <location>
        <begin position="27"/>
        <end position="134"/>
    </location>
</feature>
<evidence type="ECO:0000256" key="1">
    <source>
        <dbReference type="SAM" id="MobiDB-lite"/>
    </source>
</evidence>
<proteinExistence type="predicted"/>
<comment type="caution">
    <text evidence="3">The sequence shown here is derived from an EMBL/GenBank/DDBJ whole genome shotgun (WGS) entry which is preliminary data.</text>
</comment>
<evidence type="ECO:0008006" key="5">
    <source>
        <dbReference type="Google" id="ProtNLM"/>
    </source>
</evidence>
<dbReference type="RefSeq" id="WP_003762497.1">
    <property type="nucleotide sequence ID" value="NZ_ACKO02000058.1"/>
</dbReference>
<sequence length="134" mass="14746">MRSRIKQGALIVASSLILGLSLHTAAAVFSCHSGNSKTYTSEPSGNCTGADLPKISSHQGGAYRLKINKLSSDTEEKAAKPKKVRSKENRGKRRKSKRQRAKNAKSRAKKIRIKPQKRRLKTSEAIFAITNETV</sequence>
<keyword evidence="2" id="KW-0732">Signal</keyword>
<reference evidence="3" key="1">
    <citation type="submission" date="2009-07" db="EMBL/GenBank/DDBJ databases">
        <authorList>
            <person name="Weinstock G."/>
            <person name="Sodergren E."/>
            <person name="Clifton S."/>
            <person name="Fulton L."/>
            <person name="Fulton B."/>
            <person name="Courtney L."/>
            <person name="Fronick C."/>
            <person name="Harrison M."/>
            <person name="Strong C."/>
            <person name="Farmer C."/>
            <person name="Delahaunty K."/>
            <person name="Markovic C."/>
            <person name="Hall O."/>
            <person name="Minx P."/>
            <person name="Tomlinson C."/>
            <person name="Mitreva M."/>
            <person name="Nelson J."/>
            <person name="Hou S."/>
            <person name="Wollam A."/>
            <person name="Pepin K.H."/>
            <person name="Johnson M."/>
            <person name="Bhonagiri V."/>
            <person name="Nash W.E."/>
            <person name="Warren W."/>
            <person name="Chinwalla A."/>
            <person name="Mardis E.R."/>
            <person name="Wilson R.K."/>
        </authorList>
    </citation>
    <scope>NUCLEOTIDE SEQUENCE [LARGE SCALE GENOMIC DNA]</scope>
    <source>
        <strain evidence="3">ATCC 29256</strain>
    </source>
</reference>
<evidence type="ECO:0000313" key="3">
    <source>
        <dbReference type="EMBL" id="EET42540.1"/>
    </source>
</evidence>
<dbReference type="EMBL" id="ACKO02000058">
    <property type="protein sequence ID" value="EET42540.1"/>
    <property type="molecule type" value="Genomic_DNA"/>
</dbReference>
<name>C6MAY4_NEISI</name>
<evidence type="ECO:0000256" key="2">
    <source>
        <dbReference type="SAM" id="SignalP"/>
    </source>
</evidence>
<dbReference type="Proteomes" id="UP000005365">
    <property type="component" value="Unassembled WGS sequence"/>
</dbReference>